<accession>A0A561DSP2</accession>
<dbReference type="Proteomes" id="UP000319671">
    <property type="component" value="Unassembled WGS sequence"/>
</dbReference>
<reference evidence="1 2" key="1">
    <citation type="submission" date="2019-06" db="EMBL/GenBank/DDBJ databases">
        <title>Sorghum-associated microbial communities from plants grown in Nebraska, USA.</title>
        <authorList>
            <person name="Schachtman D."/>
        </authorList>
    </citation>
    <scope>NUCLEOTIDE SEQUENCE [LARGE SCALE GENOMIC DNA]</scope>
    <source>
        <strain evidence="1 2">2482</strain>
    </source>
</reference>
<organism evidence="1 2">
    <name type="scientific">Neobacillus bataviensis</name>
    <dbReference type="NCBI Taxonomy" id="220685"/>
    <lineage>
        <taxon>Bacteria</taxon>
        <taxon>Bacillati</taxon>
        <taxon>Bacillota</taxon>
        <taxon>Bacilli</taxon>
        <taxon>Bacillales</taxon>
        <taxon>Bacillaceae</taxon>
        <taxon>Neobacillus</taxon>
    </lineage>
</organism>
<comment type="caution">
    <text evidence="1">The sequence shown here is derived from an EMBL/GenBank/DDBJ whole genome shotgun (WGS) entry which is preliminary data.</text>
</comment>
<keyword evidence="2" id="KW-1185">Reference proteome</keyword>
<dbReference type="AlphaFoldDB" id="A0A561DSP2"/>
<evidence type="ECO:0000313" key="1">
    <source>
        <dbReference type="EMBL" id="TWE06395.1"/>
    </source>
</evidence>
<sequence>MRIVHRVRDGLYIEDVILKDNQDVPTDCVEIHLPDGIYLPANFENGVWETTLTEEEVEALKNPEIPPLEIDTLKKEQQLMQQAIDDLILGGMF</sequence>
<evidence type="ECO:0000313" key="2">
    <source>
        <dbReference type="Proteomes" id="UP000319671"/>
    </source>
</evidence>
<name>A0A561DSP2_9BACI</name>
<proteinExistence type="predicted"/>
<gene>
    <name evidence="1" type="ORF">FB550_102417</name>
</gene>
<protein>
    <submittedName>
        <fullName evidence="1">Uncharacterized protein</fullName>
    </submittedName>
</protein>
<dbReference type="RefSeq" id="WP_144563151.1">
    <property type="nucleotide sequence ID" value="NZ_VIVN01000002.1"/>
</dbReference>
<dbReference type="EMBL" id="VIVN01000002">
    <property type="protein sequence ID" value="TWE06395.1"/>
    <property type="molecule type" value="Genomic_DNA"/>
</dbReference>